<evidence type="ECO:0000256" key="3">
    <source>
        <dbReference type="SAM" id="MobiDB-lite"/>
    </source>
</evidence>
<dbReference type="EC" id="3.4.19.12" evidence="2"/>
<dbReference type="CDD" id="cd02674">
    <property type="entry name" value="Peptidase_C19R"/>
    <property type="match status" value="1"/>
</dbReference>
<dbReference type="InterPro" id="IPR028889">
    <property type="entry name" value="USP"/>
</dbReference>
<evidence type="ECO:0000313" key="5">
    <source>
        <dbReference type="EMBL" id="PFX26938.1"/>
    </source>
</evidence>
<evidence type="ECO:0000256" key="2">
    <source>
        <dbReference type="RuleBase" id="RU366025"/>
    </source>
</evidence>
<feature type="compositionally biased region" description="Basic residues" evidence="3">
    <location>
        <begin position="34"/>
        <end position="44"/>
    </location>
</feature>
<dbReference type="InterPro" id="IPR018200">
    <property type="entry name" value="USP_CS"/>
</dbReference>
<evidence type="ECO:0000259" key="4">
    <source>
        <dbReference type="PROSITE" id="PS50235"/>
    </source>
</evidence>
<feature type="region of interest" description="Disordered" evidence="3">
    <location>
        <begin position="1"/>
        <end position="51"/>
    </location>
</feature>
<dbReference type="PANTHER" id="PTHR21646">
    <property type="entry name" value="UBIQUITIN CARBOXYL-TERMINAL HYDROLASE"/>
    <property type="match status" value="1"/>
</dbReference>
<comment type="similarity">
    <text evidence="2">Belongs to the peptidase C19 family.</text>
</comment>
<dbReference type="Pfam" id="PF00443">
    <property type="entry name" value="UCH"/>
    <property type="match status" value="1"/>
</dbReference>
<keyword evidence="2" id="KW-0833">Ubl conjugation pathway</keyword>
<protein>
    <recommendedName>
        <fullName evidence="2">Ubiquitin carboxyl-terminal hydrolase</fullName>
        <ecNumber evidence="2">3.4.19.12</ecNumber>
    </recommendedName>
</protein>
<dbReference type="InterPro" id="IPR038765">
    <property type="entry name" value="Papain-like_cys_pep_sf"/>
</dbReference>
<dbReference type="AlphaFoldDB" id="A0A2B4SE98"/>
<feature type="compositionally biased region" description="Polar residues" evidence="3">
    <location>
        <begin position="793"/>
        <end position="828"/>
    </location>
</feature>
<keyword evidence="6" id="KW-1185">Reference proteome</keyword>
<organism evidence="5 6">
    <name type="scientific">Stylophora pistillata</name>
    <name type="common">Smooth cauliflower coral</name>
    <dbReference type="NCBI Taxonomy" id="50429"/>
    <lineage>
        <taxon>Eukaryota</taxon>
        <taxon>Metazoa</taxon>
        <taxon>Cnidaria</taxon>
        <taxon>Anthozoa</taxon>
        <taxon>Hexacorallia</taxon>
        <taxon>Scleractinia</taxon>
        <taxon>Astrocoeniina</taxon>
        <taxon>Pocilloporidae</taxon>
        <taxon>Stylophora</taxon>
    </lineage>
</organism>
<dbReference type="PROSITE" id="PS00973">
    <property type="entry name" value="USP_2"/>
    <property type="match status" value="1"/>
</dbReference>
<dbReference type="GO" id="GO:0016579">
    <property type="term" value="P:protein deubiquitination"/>
    <property type="evidence" value="ECO:0007669"/>
    <property type="project" value="InterPro"/>
</dbReference>
<dbReference type="STRING" id="50429.A0A2B4SE98"/>
<dbReference type="Proteomes" id="UP000225706">
    <property type="component" value="Unassembled WGS sequence"/>
</dbReference>
<dbReference type="EMBL" id="LSMT01000115">
    <property type="protein sequence ID" value="PFX26938.1"/>
    <property type="molecule type" value="Genomic_DNA"/>
</dbReference>
<keyword evidence="2" id="KW-0788">Thiol protease</keyword>
<dbReference type="FunFam" id="3.90.70.10:FF:000046">
    <property type="entry name" value="ubiquitin carboxyl-terminal hydrolase 31"/>
    <property type="match status" value="1"/>
</dbReference>
<dbReference type="PROSITE" id="PS50235">
    <property type="entry name" value="USP_3"/>
    <property type="match status" value="1"/>
</dbReference>
<dbReference type="SUPFAM" id="SSF54001">
    <property type="entry name" value="Cysteine proteinases"/>
    <property type="match status" value="1"/>
</dbReference>
<keyword evidence="2" id="KW-0645">Protease</keyword>
<keyword evidence="2 5" id="KW-0378">Hydrolase</keyword>
<comment type="caution">
    <text evidence="5">The sequence shown here is derived from an EMBL/GenBank/DDBJ whole genome shotgun (WGS) entry which is preliminary data.</text>
</comment>
<sequence>MFQNRSASLGELHGGHGVREASEREEANLERSKSSRHLTKKKSFKFGSRDSVGRRKLVRRPSMKSVTNMVHKLMIRMSAVQFPSNSAYSTSSIDRIDEGASYRKKNFDVAEEASSKIRRTKSMEVLSMSGLKNHGNTCFMNSIIQCLAHTDLLAEYFVMDQYKEDLKLRKGQTKKFGTRGEVTEKLALLLKSLWSSQYNSQISSDFKSIVGKYGVQYRGYAQHDAQEFLLWLLDKVHEDLNRATKRKYKANKESLGRSDDTIALEALANHTRCNDSFVLDLFQAQYRSSLKCPRCHQQSTTFDPFLCLSLPIPQRESRPIIVTTVFVNSSRVPLRIGVSVPINGTIADLRNVVSDMTGISEESLILTELYFDGFHRTFHDKQSLSIVHEGDNIYAFEAPTGLFPEMETEDGEAPVLADNKGPIQDTLLILLANCQGPAKTTSSKRFGLPFIVRVLRELSYENLQAAILKAMSRILMDNVSSQIKKQGLVFKLRVINGLPGKGALSPEVDHPLYQATVDRALMSCGSGSGPPHIKMIAEWDQETRVSFVKSSVLQERPEEHCSVREVESLHNSTHNVDLEDCFRLYTKDEKLGTEDAWLCPRCKKLQQGTVKRLSLWTLPEVLVVHLKRFRQTSAGRTKLHTLVDFPLTGLDVNTHVEPRAKRSSPESHSLGWGTWGRKRASSVSGSDENLYDLYAVCNHTGGMTGGHYTAYCKNPVDFSWYLFDDMRVEKISEHQIVTKAAYLLFYARRNVGSSSASESSSGSEHWVWRMPRFSYESVFSSRNELSSKEDTATGHSTSESCSSLPWAQGNNTSNRLNSKENMLTESCV</sequence>
<dbReference type="GO" id="GO:0006508">
    <property type="term" value="P:proteolysis"/>
    <property type="evidence" value="ECO:0007669"/>
    <property type="project" value="UniProtKB-KW"/>
</dbReference>
<evidence type="ECO:0000256" key="1">
    <source>
        <dbReference type="ARBA" id="ARBA00000707"/>
    </source>
</evidence>
<name>A0A2B4SE98_STYPI</name>
<feature type="region of interest" description="Disordered" evidence="3">
    <location>
        <begin position="786"/>
        <end position="828"/>
    </location>
</feature>
<dbReference type="InterPro" id="IPR050185">
    <property type="entry name" value="Ub_carboxyl-term_hydrolase"/>
</dbReference>
<reference evidence="6" key="1">
    <citation type="journal article" date="2017" name="bioRxiv">
        <title>Comparative analysis of the genomes of Stylophora pistillata and Acropora digitifera provides evidence for extensive differences between species of corals.</title>
        <authorList>
            <person name="Voolstra C.R."/>
            <person name="Li Y."/>
            <person name="Liew Y.J."/>
            <person name="Baumgarten S."/>
            <person name="Zoccola D."/>
            <person name="Flot J.-F."/>
            <person name="Tambutte S."/>
            <person name="Allemand D."/>
            <person name="Aranda M."/>
        </authorList>
    </citation>
    <scope>NUCLEOTIDE SEQUENCE [LARGE SCALE GENOMIC DNA]</scope>
</reference>
<dbReference type="InterPro" id="IPR001394">
    <property type="entry name" value="Peptidase_C19_UCH"/>
</dbReference>
<evidence type="ECO:0000313" key="6">
    <source>
        <dbReference type="Proteomes" id="UP000225706"/>
    </source>
</evidence>
<dbReference type="Gene3D" id="3.90.70.10">
    <property type="entry name" value="Cysteine proteinases"/>
    <property type="match status" value="2"/>
</dbReference>
<gene>
    <name evidence="5" type="primary">USP31</name>
    <name evidence="5" type="ORF">AWC38_SpisGene8393</name>
</gene>
<feature type="compositionally biased region" description="Basic and acidic residues" evidence="3">
    <location>
        <begin position="13"/>
        <end position="33"/>
    </location>
</feature>
<dbReference type="OrthoDB" id="265776at2759"/>
<dbReference type="PANTHER" id="PTHR21646:SF14">
    <property type="entry name" value="FI05488P"/>
    <property type="match status" value="1"/>
</dbReference>
<dbReference type="GO" id="GO:0004843">
    <property type="term" value="F:cysteine-type deubiquitinase activity"/>
    <property type="evidence" value="ECO:0007669"/>
    <property type="project" value="UniProtKB-UniRule"/>
</dbReference>
<comment type="catalytic activity">
    <reaction evidence="1 2">
        <text>Thiol-dependent hydrolysis of ester, thioester, amide, peptide and isopeptide bonds formed by the C-terminal Gly of ubiquitin (a 76-residue protein attached to proteins as an intracellular targeting signal).</text>
        <dbReference type="EC" id="3.4.19.12"/>
    </reaction>
</comment>
<feature type="domain" description="USP" evidence="4">
    <location>
        <begin position="129"/>
        <end position="749"/>
    </location>
</feature>
<accession>A0A2B4SE98</accession>
<dbReference type="PROSITE" id="PS00972">
    <property type="entry name" value="USP_1"/>
    <property type="match status" value="1"/>
</dbReference>
<proteinExistence type="inferred from homology"/>